<comment type="caution">
    <text evidence="1">The sequence shown here is derived from an EMBL/GenBank/DDBJ whole genome shotgun (WGS) entry which is preliminary data.</text>
</comment>
<dbReference type="Proteomes" id="UP000005801">
    <property type="component" value="Unassembled WGS sequence"/>
</dbReference>
<dbReference type="AlphaFoldDB" id="A6GBJ6"/>
<evidence type="ECO:0000313" key="1">
    <source>
        <dbReference type="EMBL" id="EDM76800.1"/>
    </source>
</evidence>
<proteinExistence type="predicted"/>
<sequence length="352" mass="38992">MLALSLFERGAYEDAAQGFAQLLLDLPQDASADDLRHLLIQHVAWARIGSYDVGGDASTLDEGEDMLERYLVRHERLLPDAAGERESIYALLAEFQLRRDQEQPRNVHDELSALTRETADAIAGQRASAARSRPDAPVWEIEVDTIPWARLDDPKVMRNLRSSRYVGVSLFNDPGEPFNPTRVLVRGWVSKGQLQAVGRETVAALRRSRPALEACYENALGRGQAGELERVALDLRWADGDLDATEFAEQANFDAPGQDCLVAALREAGAADASGSADGEARLQLSFFIQPQRRPGRGDMDYSYFGQWAPLDTGDINYGAQIEGVHVSPWFNADRARRRGSGQPLRPFPYSL</sequence>
<dbReference type="EMBL" id="ABCS01000058">
    <property type="protein sequence ID" value="EDM76800.1"/>
    <property type="molecule type" value="Genomic_DNA"/>
</dbReference>
<accession>A6GBJ6</accession>
<evidence type="ECO:0000313" key="2">
    <source>
        <dbReference type="Proteomes" id="UP000005801"/>
    </source>
</evidence>
<protein>
    <submittedName>
        <fullName evidence="1">Uncharacterized protein</fullName>
    </submittedName>
</protein>
<organism evidence="1 2">
    <name type="scientific">Plesiocystis pacifica SIR-1</name>
    <dbReference type="NCBI Taxonomy" id="391625"/>
    <lineage>
        <taxon>Bacteria</taxon>
        <taxon>Pseudomonadati</taxon>
        <taxon>Myxococcota</taxon>
        <taxon>Polyangia</taxon>
        <taxon>Nannocystales</taxon>
        <taxon>Nannocystaceae</taxon>
        <taxon>Plesiocystis</taxon>
    </lineage>
</organism>
<keyword evidence="2" id="KW-1185">Reference proteome</keyword>
<gene>
    <name evidence="1" type="ORF">PPSIR1_18902</name>
</gene>
<reference evidence="1 2" key="1">
    <citation type="submission" date="2007-06" db="EMBL/GenBank/DDBJ databases">
        <authorList>
            <person name="Shimkets L."/>
            <person name="Ferriera S."/>
            <person name="Johnson J."/>
            <person name="Kravitz S."/>
            <person name="Beeson K."/>
            <person name="Sutton G."/>
            <person name="Rogers Y.-H."/>
            <person name="Friedman R."/>
            <person name="Frazier M."/>
            <person name="Venter J.C."/>
        </authorList>
    </citation>
    <scope>NUCLEOTIDE SEQUENCE [LARGE SCALE GENOMIC DNA]</scope>
    <source>
        <strain evidence="1 2">SIR-1</strain>
    </source>
</reference>
<name>A6GBJ6_9BACT</name>